<protein>
    <recommendedName>
        <fullName evidence="10">Inactive poly [ADP-ribose] polymerase SRO5</fullName>
    </recommendedName>
</protein>
<evidence type="ECO:0000256" key="1">
    <source>
        <dbReference type="ARBA" id="ARBA00004123"/>
    </source>
</evidence>
<feature type="domain" description="PARP catalytic" evidence="6">
    <location>
        <begin position="48"/>
        <end position="261"/>
    </location>
</feature>
<evidence type="ECO:0000313" key="9">
    <source>
        <dbReference type="Proteomes" id="UP000596661"/>
    </source>
</evidence>
<dbReference type="OMA" id="PEFVVCI"/>
<dbReference type="EnsemblPlants" id="evm.model.03.1166">
    <property type="protein sequence ID" value="cds.evm.model.03.1166"/>
    <property type="gene ID" value="evm.TU.03.1166"/>
</dbReference>
<evidence type="ECO:0000256" key="2">
    <source>
        <dbReference type="ARBA" id="ARBA00022473"/>
    </source>
</evidence>
<feature type="domain" description="RST" evidence="7">
    <location>
        <begin position="257"/>
        <end position="328"/>
    </location>
</feature>
<dbReference type="SUPFAM" id="SSF56399">
    <property type="entry name" value="ADP-ribosylation"/>
    <property type="match status" value="1"/>
</dbReference>
<dbReference type="Pfam" id="PF12174">
    <property type="entry name" value="RST"/>
    <property type="match status" value="1"/>
</dbReference>
<reference evidence="8" key="2">
    <citation type="submission" date="2021-03" db="UniProtKB">
        <authorList>
            <consortium name="EnsemblPlants"/>
        </authorList>
    </citation>
    <scope>IDENTIFICATION</scope>
</reference>
<dbReference type="GO" id="GO:0005634">
    <property type="term" value="C:nucleus"/>
    <property type="evidence" value="ECO:0007669"/>
    <property type="project" value="UniProtKB-SubCell"/>
</dbReference>
<name>A0A803P485_CANSA</name>
<evidence type="ECO:0000256" key="3">
    <source>
        <dbReference type="ARBA" id="ARBA00023016"/>
    </source>
</evidence>
<dbReference type="InterPro" id="IPR022003">
    <property type="entry name" value="RST"/>
</dbReference>
<feature type="region of interest" description="Disordered" evidence="5">
    <location>
        <begin position="1"/>
        <end position="45"/>
    </location>
</feature>
<proteinExistence type="predicted"/>
<dbReference type="AlphaFoldDB" id="A0A803P485"/>
<sequence length="471" mass="52887">MDFNSSKHEIVVDDRFSEEGSGDSASETIQDHESSSLSDCESGVSGVDSERTGFINGDGLVRLLEGDRVHGIIKKRFVSSLGSIGAKTTIVAIHRNTHSSIVGEARLHSFQIFSKAMASKCGGNANVKFCWYQPSSKDEISKIFSHGFAQFHNPQHNYGLYGHGLYLSPDDYPLERRHTTSLLCRVILGKSEEVRLGSQQFLPSSDEFDSGVDNLSSPKKYIIWNTHMNTCVLPEYVISFRAPISSKVSDRTQESFKRPTSPWMPFPTLISVLSKFLPPRPIALISKYHRDYKDKKIARNELIQRVRTIAGDELLTKVIKTFRSKQPRVQQQSNVVEHNQSKNNLGNDHLTFEEVQALLLSHETRLEHHSNVIDLSLKMQANLSVNPSRNGRYNGYAGGQNNGVGRDSGQFFGRGAGSILLCQVCLRFGHTTIVCHYRFYKNFVTPKYGSSSSFQAFLTEIDSPFYHYHAP</sequence>
<comment type="subcellular location">
    <subcellularLocation>
        <location evidence="1">Nucleus</location>
    </subcellularLocation>
</comment>
<dbReference type="Gene3D" id="3.90.228.10">
    <property type="match status" value="1"/>
</dbReference>
<dbReference type="Proteomes" id="UP000596661">
    <property type="component" value="Chromosome 3"/>
</dbReference>
<dbReference type="PANTHER" id="PTHR32263:SF12">
    <property type="entry name" value="INACTIVE POLY [ADP-RIBOSE] POLYMERASE SRO4-RELATED"/>
    <property type="match status" value="1"/>
</dbReference>
<dbReference type="InterPro" id="IPR012317">
    <property type="entry name" value="Poly(ADP-ribose)pol_cat_dom"/>
</dbReference>
<dbReference type="GO" id="GO:0003950">
    <property type="term" value="F:NAD+ poly-ADP-ribosyltransferase activity"/>
    <property type="evidence" value="ECO:0007669"/>
    <property type="project" value="InterPro"/>
</dbReference>
<keyword evidence="3" id="KW-0346">Stress response</keyword>
<evidence type="ECO:0000313" key="8">
    <source>
        <dbReference type="EnsemblPlants" id="cds.evm.model.03.1166"/>
    </source>
</evidence>
<dbReference type="PROSITE" id="PS51879">
    <property type="entry name" value="RST"/>
    <property type="match status" value="1"/>
</dbReference>
<dbReference type="PROSITE" id="PS51059">
    <property type="entry name" value="PARP_CATALYTIC"/>
    <property type="match status" value="1"/>
</dbReference>
<evidence type="ECO:0008006" key="10">
    <source>
        <dbReference type="Google" id="ProtNLM"/>
    </source>
</evidence>
<keyword evidence="2" id="KW-0217">Developmental protein</keyword>
<keyword evidence="9" id="KW-1185">Reference proteome</keyword>
<reference evidence="8" key="1">
    <citation type="submission" date="2018-11" db="EMBL/GenBank/DDBJ databases">
        <authorList>
            <person name="Grassa J C."/>
        </authorList>
    </citation>
    <scope>NUCLEOTIDE SEQUENCE [LARGE SCALE GENOMIC DNA]</scope>
</reference>
<keyword evidence="4" id="KW-0539">Nucleus</keyword>
<dbReference type="PANTHER" id="PTHR32263">
    <property type="entry name" value="INACTIVE POLY [ADP-RIBOSE] POLYMERASE SRO4-RELATED"/>
    <property type="match status" value="1"/>
</dbReference>
<accession>A0A803P485</accession>
<dbReference type="EMBL" id="UZAU01000287">
    <property type="status" value="NOT_ANNOTATED_CDS"/>
    <property type="molecule type" value="Genomic_DNA"/>
</dbReference>
<evidence type="ECO:0000256" key="5">
    <source>
        <dbReference type="SAM" id="MobiDB-lite"/>
    </source>
</evidence>
<evidence type="ECO:0000259" key="6">
    <source>
        <dbReference type="PROSITE" id="PS51059"/>
    </source>
</evidence>
<dbReference type="InterPro" id="IPR044964">
    <property type="entry name" value="RCD1/SRO1-5"/>
</dbReference>
<dbReference type="Gramene" id="evm.model.03.1166">
    <property type="protein sequence ID" value="cds.evm.model.03.1166"/>
    <property type="gene ID" value="evm.TU.03.1166"/>
</dbReference>
<organism evidence="8 9">
    <name type="scientific">Cannabis sativa</name>
    <name type="common">Hemp</name>
    <name type="synonym">Marijuana</name>
    <dbReference type="NCBI Taxonomy" id="3483"/>
    <lineage>
        <taxon>Eukaryota</taxon>
        <taxon>Viridiplantae</taxon>
        <taxon>Streptophyta</taxon>
        <taxon>Embryophyta</taxon>
        <taxon>Tracheophyta</taxon>
        <taxon>Spermatophyta</taxon>
        <taxon>Magnoliopsida</taxon>
        <taxon>eudicotyledons</taxon>
        <taxon>Gunneridae</taxon>
        <taxon>Pentapetalae</taxon>
        <taxon>rosids</taxon>
        <taxon>fabids</taxon>
        <taxon>Rosales</taxon>
        <taxon>Cannabaceae</taxon>
        <taxon>Cannabis</taxon>
    </lineage>
</organism>
<evidence type="ECO:0000256" key="4">
    <source>
        <dbReference type="ARBA" id="ARBA00023242"/>
    </source>
</evidence>
<evidence type="ECO:0000259" key="7">
    <source>
        <dbReference type="PROSITE" id="PS51879"/>
    </source>
</evidence>
<feature type="compositionally biased region" description="Basic and acidic residues" evidence="5">
    <location>
        <begin position="1"/>
        <end position="18"/>
    </location>
</feature>